<evidence type="ECO:0000313" key="3">
    <source>
        <dbReference type="Proteomes" id="UP000188602"/>
    </source>
</evidence>
<dbReference type="Gene3D" id="3.40.50.200">
    <property type="entry name" value="Peptidase S8/S53 domain"/>
    <property type="match status" value="1"/>
</dbReference>
<dbReference type="InterPro" id="IPR036852">
    <property type="entry name" value="Peptidase_S8/S53_dom_sf"/>
</dbReference>
<accession>A0A1V3JSD1</accession>
<keyword evidence="3" id="KW-1185">Reference proteome</keyword>
<dbReference type="RefSeq" id="WP_077423087.1">
    <property type="nucleotide sequence ID" value="NZ_MLHQ01000008.1"/>
</dbReference>
<protein>
    <submittedName>
        <fullName evidence="2">Peptidase S8</fullName>
    </submittedName>
</protein>
<dbReference type="Pfam" id="PF00082">
    <property type="entry name" value="Peptidase_S8"/>
    <property type="match status" value="1"/>
</dbReference>
<proteinExistence type="predicted"/>
<evidence type="ECO:0000313" key="2">
    <source>
        <dbReference type="EMBL" id="OOF59705.1"/>
    </source>
</evidence>
<organism evidence="2 3">
    <name type="scientific">Rodentibacter myodis</name>
    <dbReference type="NCBI Taxonomy" id="1907939"/>
    <lineage>
        <taxon>Bacteria</taxon>
        <taxon>Pseudomonadati</taxon>
        <taxon>Pseudomonadota</taxon>
        <taxon>Gammaproteobacteria</taxon>
        <taxon>Pasteurellales</taxon>
        <taxon>Pasteurellaceae</taxon>
        <taxon>Rodentibacter</taxon>
    </lineage>
</organism>
<dbReference type="GO" id="GO:0006508">
    <property type="term" value="P:proteolysis"/>
    <property type="evidence" value="ECO:0007669"/>
    <property type="project" value="InterPro"/>
</dbReference>
<dbReference type="GO" id="GO:0004252">
    <property type="term" value="F:serine-type endopeptidase activity"/>
    <property type="evidence" value="ECO:0007669"/>
    <property type="project" value="InterPro"/>
</dbReference>
<dbReference type="Proteomes" id="UP000188602">
    <property type="component" value="Unassembled WGS sequence"/>
</dbReference>
<sequence length="729" mass="81347">MNNKNMLLGYGETLTRPVVLNTGGGPKTKPYTYEENKPVIIAQLSKVISEINNTLPLAMPEGKAVVKFVLHPAFLAKSYFPIKLLNKFSLQSIGSKAVSIKPRKDIKKRGKREEYTTACIYVSGKKENFQDFLDTLNEDNLNQILKDDFITLENISTLTISDKIKSFNNDEVVAVEIALHTPNTSSWIVDAFEVFAKQNGVFVDKKRSISVKGLTFIPAKASKNMALKLAEFSFLRTLRELPQLRVNDPVILRSSTNGSTLSLPSEKAINPDLKVAIFDGGLGINNFAPWVKEYIWGNGNTSAQLLSHGQDVTSTVLFGVVNNDTKKLSVPYCNIDHYRVLDSDINNTDIDLFDVLIRIKTVLEQTKYDYINLSLGPRLPIDDDDVHVWTSTLEEIFAKSGALCTVAVGNDGHLSKSLNRIQPPSDLVNGLSVGAATSLSDNWERCSYSCIGPGRSPGYIKPDGVAFGGHAKEPFQTYSPMTNGIVSTAGTSFAAPLVLRQAIALSTSLQHNITPLTAKALLVHHAEPKDFPRNEIGWGRFPNDINDIIYCSDDEVKVIYQGILKPSQYMRALIPIPNIPIRGSVTLRATFCFSTSVDPEHSLNYTRSGLEVIMRKSTDDAPGLTFPFFNQKRIYMDESEQRDAHKWENTIRSEHKFKANQLTAPCFDIIYYGRDCGMPVNIDELEDLPYVLVVTLSAEEMPELYNLIRQRYQTLQPIQVQQQIVLQHT</sequence>
<dbReference type="CDD" id="cd04847">
    <property type="entry name" value="Peptidases_S8_Subtilisin_like_2"/>
    <property type="match status" value="1"/>
</dbReference>
<reference evidence="2 3" key="1">
    <citation type="submission" date="2016-10" db="EMBL/GenBank/DDBJ databases">
        <title>Rodentibacter gen. nov. and new species.</title>
        <authorList>
            <person name="Christensen H."/>
        </authorList>
    </citation>
    <scope>NUCLEOTIDE SEQUENCE [LARGE SCALE GENOMIC DNA]</scope>
    <source>
        <strain evidence="2 3">Ac151</strain>
    </source>
</reference>
<comment type="caution">
    <text evidence="2">The sequence shown here is derived from an EMBL/GenBank/DDBJ whole genome shotgun (WGS) entry which is preliminary data.</text>
</comment>
<dbReference type="SUPFAM" id="SSF52743">
    <property type="entry name" value="Subtilisin-like"/>
    <property type="match status" value="1"/>
</dbReference>
<feature type="domain" description="Peptidase S8/S53" evidence="1">
    <location>
        <begin position="298"/>
        <end position="539"/>
    </location>
</feature>
<dbReference type="InterPro" id="IPR034074">
    <property type="entry name" value="Y4bN_pept_dom"/>
</dbReference>
<dbReference type="STRING" id="1907939.BKL49_02640"/>
<evidence type="ECO:0000259" key="1">
    <source>
        <dbReference type="Pfam" id="PF00082"/>
    </source>
</evidence>
<dbReference type="OrthoDB" id="5495859at2"/>
<dbReference type="InterPro" id="IPR000209">
    <property type="entry name" value="Peptidase_S8/S53_dom"/>
</dbReference>
<dbReference type="EMBL" id="MLHQ01000008">
    <property type="protein sequence ID" value="OOF59705.1"/>
    <property type="molecule type" value="Genomic_DNA"/>
</dbReference>
<gene>
    <name evidence="2" type="ORF">BKL49_02640</name>
</gene>
<dbReference type="AlphaFoldDB" id="A0A1V3JSD1"/>
<name>A0A1V3JSD1_9PAST</name>